<evidence type="ECO:0000313" key="1">
    <source>
        <dbReference type="EMBL" id="BBM82012.1"/>
    </source>
</evidence>
<protein>
    <submittedName>
        <fullName evidence="1">Uncharacterized protein</fullName>
    </submittedName>
</protein>
<reference evidence="1 2" key="1">
    <citation type="submission" date="2019-08" db="EMBL/GenBank/DDBJ databases">
        <title>Complete genome sequence of Candidatus Uab amorphum.</title>
        <authorList>
            <person name="Shiratori T."/>
            <person name="Suzuki S."/>
            <person name="Kakizawa Y."/>
            <person name="Ishida K."/>
        </authorList>
    </citation>
    <scope>NUCLEOTIDE SEQUENCE [LARGE SCALE GENOMIC DNA]</scope>
    <source>
        <strain evidence="1 2">SRT547</strain>
    </source>
</reference>
<dbReference type="AlphaFoldDB" id="A0A5S9III5"/>
<organism evidence="1 2">
    <name type="scientific">Uabimicrobium amorphum</name>
    <dbReference type="NCBI Taxonomy" id="2596890"/>
    <lineage>
        <taxon>Bacteria</taxon>
        <taxon>Pseudomonadati</taxon>
        <taxon>Planctomycetota</taxon>
        <taxon>Candidatus Uabimicrobiia</taxon>
        <taxon>Candidatus Uabimicrobiales</taxon>
        <taxon>Candidatus Uabimicrobiaceae</taxon>
        <taxon>Candidatus Uabimicrobium</taxon>
    </lineage>
</organism>
<accession>A0A5S9III5</accession>
<sequence>MRLYSILIINCIFHINEIACNVILISKNLYLICIRLLYGFGLIEWISYTEDHHQGGFRC</sequence>
<dbReference type="KEGG" id="uam:UABAM_00355"/>
<proteinExistence type="predicted"/>
<keyword evidence="2" id="KW-1185">Reference proteome</keyword>
<gene>
    <name evidence="1" type="ORF">UABAM_00355</name>
</gene>
<dbReference type="EMBL" id="AP019860">
    <property type="protein sequence ID" value="BBM82012.1"/>
    <property type="molecule type" value="Genomic_DNA"/>
</dbReference>
<dbReference type="Proteomes" id="UP000326354">
    <property type="component" value="Chromosome"/>
</dbReference>
<name>A0A5S9III5_UABAM</name>
<evidence type="ECO:0000313" key="2">
    <source>
        <dbReference type="Proteomes" id="UP000326354"/>
    </source>
</evidence>